<evidence type="ECO:0000313" key="2">
    <source>
        <dbReference type="Proteomes" id="UP000254927"/>
    </source>
</evidence>
<organism evidence="1 2">
    <name type="scientific">Neisseria elongata</name>
    <dbReference type="NCBI Taxonomy" id="495"/>
    <lineage>
        <taxon>Bacteria</taxon>
        <taxon>Pseudomonadati</taxon>
        <taxon>Pseudomonadota</taxon>
        <taxon>Betaproteobacteria</taxon>
        <taxon>Neisseriales</taxon>
        <taxon>Neisseriaceae</taxon>
        <taxon>Neisseria</taxon>
    </lineage>
</organism>
<gene>
    <name evidence="1" type="ORF">NCTC10660_00230</name>
</gene>
<dbReference type="GeneID" id="93353327"/>
<dbReference type="RefSeq" id="WP_162817032.1">
    <property type="nucleotide sequence ID" value="NZ_CP031252.1"/>
</dbReference>
<accession>A0A378TUY8</accession>
<dbReference type="EMBL" id="UGQW01000001">
    <property type="protein sequence ID" value="STZ66778.1"/>
    <property type="molecule type" value="Genomic_DNA"/>
</dbReference>
<dbReference type="AlphaFoldDB" id="A0A378TUY8"/>
<evidence type="ECO:0000313" key="1">
    <source>
        <dbReference type="EMBL" id="STZ66778.1"/>
    </source>
</evidence>
<proteinExistence type="predicted"/>
<sequence>MRIALCCLRFQTASAIRQERGNLVRHYCLENGRLDSYDIKTLEIEYFDAEEAV</sequence>
<dbReference type="Proteomes" id="UP000254927">
    <property type="component" value="Unassembled WGS sequence"/>
</dbReference>
<protein>
    <submittedName>
        <fullName evidence="1">Uncharacterized protein</fullName>
    </submittedName>
</protein>
<name>A0A378TUY8_NEIEL</name>
<reference evidence="1 2" key="1">
    <citation type="submission" date="2018-06" db="EMBL/GenBank/DDBJ databases">
        <authorList>
            <consortium name="Pathogen Informatics"/>
            <person name="Doyle S."/>
        </authorList>
    </citation>
    <scope>NUCLEOTIDE SEQUENCE [LARGE SCALE GENOMIC DNA]</scope>
    <source>
        <strain evidence="1 2">NCTC10660</strain>
    </source>
</reference>